<name>A0A2I1MBZ5_9FIRM</name>
<keyword evidence="1" id="KW-0812">Transmembrane</keyword>
<feature type="transmembrane region" description="Helical" evidence="1">
    <location>
        <begin position="146"/>
        <end position="166"/>
    </location>
</feature>
<sequence length="367" mass="39801">MNKKVRMSKVLIYAGAFMALLIGSGFATGQELMQFFASYGLKGLIGVLICFVLFTFVGVEFVTYGHSRSLKNPNDVYKAIAGSKIGSFYDYFSVFFLFLSYTVMIAGAQATVVQQYNAPKYIGGILLGVLAIITVAFGLNNIVDVIGRIGPVIVVLSILIGGISIFKNASNLIQSLEILNTLNTNHQITHASDLGFLMASLTYVGFNMIWLGAFSATVGKEAENFKEAKKGQIAGAIGFSVAVLIMAFAIILSIGKLYDSQIPALILAGDISPKLGIIFSITIILGIYTSAVPLLWTPVARFFKEGTKDFKIATVLIGAAGIVVGLLFDFNVLVKYVYVINGYLGIVLLGIMLYKFFKRKYKIVRNI</sequence>
<feature type="transmembrane region" description="Helical" evidence="1">
    <location>
        <begin position="310"/>
        <end position="330"/>
    </location>
</feature>
<evidence type="ECO:0000313" key="3">
    <source>
        <dbReference type="Proteomes" id="UP000234335"/>
    </source>
</evidence>
<reference evidence="2 3" key="1">
    <citation type="submission" date="2017-12" db="EMBL/GenBank/DDBJ databases">
        <title>Phylogenetic diversity of female urinary microbiome.</title>
        <authorList>
            <person name="Thomas-White K."/>
            <person name="Wolfe A.J."/>
        </authorList>
    </citation>
    <scope>NUCLEOTIDE SEQUENCE [LARGE SCALE GENOMIC DNA]</scope>
    <source>
        <strain evidence="2 3">UMB0119</strain>
    </source>
</reference>
<dbReference type="InterPro" id="IPR038728">
    <property type="entry name" value="YkvI-like"/>
</dbReference>
<dbReference type="EMBL" id="PKGS01000001">
    <property type="protein sequence ID" value="PKZ17622.1"/>
    <property type="molecule type" value="Genomic_DNA"/>
</dbReference>
<evidence type="ECO:0008006" key="4">
    <source>
        <dbReference type="Google" id="ProtNLM"/>
    </source>
</evidence>
<feature type="transmembrane region" description="Helical" evidence="1">
    <location>
        <begin position="336"/>
        <end position="357"/>
    </location>
</feature>
<feature type="transmembrane region" description="Helical" evidence="1">
    <location>
        <begin position="275"/>
        <end position="298"/>
    </location>
</feature>
<keyword evidence="1" id="KW-0472">Membrane</keyword>
<comment type="caution">
    <text evidence="2">The sequence shown here is derived from an EMBL/GenBank/DDBJ whole genome shotgun (WGS) entry which is preliminary data.</text>
</comment>
<keyword evidence="1" id="KW-1133">Transmembrane helix</keyword>
<feature type="transmembrane region" description="Helical" evidence="1">
    <location>
        <begin position="194"/>
        <end position="213"/>
    </location>
</feature>
<feature type="transmembrane region" description="Helical" evidence="1">
    <location>
        <begin position="88"/>
        <end position="109"/>
    </location>
</feature>
<dbReference type="Proteomes" id="UP000234335">
    <property type="component" value="Unassembled WGS sequence"/>
</dbReference>
<feature type="transmembrane region" description="Helical" evidence="1">
    <location>
        <begin position="121"/>
        <end position="139"/>
    </location>
</feature>
<dbReference type="PANTHER" id="PTHR37814">
    <property type="entry name" value="CONSERVED MEMBRANE PROTEIN"/>
    <property type="match status" value="1"/>
</dbReference>
<evidence type="ECO:0000256" key="1">
    <source>
        <dbReference type="SAM" id="Phobius"/>
    </source>
</evidence>
<proteinExistence type="predicted"/>
<evidence type="ECO:0000313" key="2">
    <source>
        <dbReference type="EMBL" id="PKZ17622.1"/>
    </source>
</evidence>
<accession>A0A2I1MBZ5</accession>
<feature type="transmembrane region" description="Helical" evidence="1">
    <location>
        <begin position="233"/>
        <end position="255"/>
    </location>
</feature>
<organism evidence="2 3">
    <name type="scientific">Anaerococcus octavius</name>
    <dbReference type="NCBI Taxonomy" id="54007"/>
    <lineage>
        <taxon>Bacteria</taxon>
        <taxon>Bacillati</taxon>
        <taxon>Bacillota</taxon>
        <taxon>Tissierellia</taxon>
        <taxon>Tissierellales</taxon>
        <taxon>Peptoniphilaceae</taxon>
        <taxon>Anaerococcus</taxon>
    </lineage>
</organism>
<keyword evidence="3" id="KW-1185">Reference proteome</keyword>
<dbReference type="PANTHER" id="PTHR37814:SF1">
    <property type="entry name" value="MEMBRANE PROTEIN"/>
    <property type="match status" value="1"/>
</dbReference>
<gene>
    <name evidence="2" type="ORF">CYJ34_02620</name>
</gene>
<protein>
    <recommendedName>
        <fullName evidence="4">Branched-chain amino acid transport system carrier protein</fullName>
    </recommendedName>
</protein>
<dbReference type="RefSeq" id="WP_101539781.1">
    <property type="nucleotide sequence ID" value="NZ_PKGS01000001.1"/>
</dbReference>
<feature type="transmembrane region" description="Helical" evidence="1">
    <location>
        <begin position="45"/>
        <end position="67"/>
    </location>
</feature>
<dbReference type="AlphaFoldDB" id="A0A2I1MBZ5"/>